<evidence type="ECO:0000256" key="1">
    <source>
        <dbReference type="ARBA" id="ARBA00022723"/>
    </source>
</evidence>
<feature type="chain" id="PRO_5035325994" evidence="6">
    <location>
        <begin position="19"/>
        <end position="132"/>
    </location>
</feature>
<dbReference type="Ensembl" id="ENSRNOT00000098997.2">
    <property type="protein sequence ID" value="ENSRNOP00000088602.1"/>
    <property type="gene ID" value="ENSRNOG00000012189.8"/>
</dbReference>
<proteinExistence type="inferred from homology"/>
<gene>
    <name evidence="7 9" type="primary">Lect2</name>
</gene>
<dbReference type="AlphaFoldDB" id="A0A8I6AA90"/>
<evidence type="ECO:0000256" key="3">
    <source>
        <dbReference type="ARBA" id="ARBA00022833"/>
    </source>
</evidence>
<evidence type="ECO:0000313" key="9">
    <source>
        <dbReference type="RGD" id="1305404"/>
    </source>
</evidence>
<dbReference type="PANTHER" id="PTHR11329">
    <property type="entry name" value="LEUKOCYTE CELL-DERIVED CHEMOTAXIN 2"/>
    <property type="match status" value="1"/>
</dbReference>
<organism evidence="7 8">
    <name type="scientific">Rattus norvegicus</name>
    <name type="common">Rat</name>
    <dbReference type="NCBI Taxonomy" id="10116"/>
    <lineage>
        <taxon>Eukaryota</taxon>
        <taxon>Metazoa</taxon>
        <taxon>Chordata</taxon>
        <taxon>Craniata</taxon>
        <taxon>Vertebrata</taxon>
        <taxon>Euteleostomi</taxon>
        <taxon>Mammalia</taxon>
        <taxon>Eutheria</taxon>
        <taxon>Euarchontoglires</taxon>
        <taxon>Glires</taxon>
        <taxon>Rodentia</taxon>
        <taxon>Myomorpha</taxon>
        <taxon>Muroidea</taxon>
        <taxon>Muridae</taxon>
        <taxon>Murinae</taxon>
        <taxon>Rattus</taxon>
    </lineage>
</organism>
<evidence type="ECO:0000313" key="8">
    <source>
        <dbReference type="Proteomes" id="UP000002494"/>
    </source>
</evidence>
<protein>
    <submittedName>
        <fullName evidence="7">Leukocyte cell-derived chemotaxin 2</fullName>
    </submittedName>
</protein>
<reference evidence="7" key="3">
    <citation type="submission" date="2025-09" db="UniProtKB">
        <authorList>
            <consortium name="Ensembl"/>
        </authorList>
    </citation>
    <scope>IDENTIFICATION</scope>
    <source>
        <strain evidence="7">Brown Norway</strain>
    </source>
</reference>
<dbReference type="Proteomes" id="UP000002494">
    <property type="component" value="Chromosome 17"/>
</dbReference>
<dbReference type="Gene3D" id="2.70.70.10">
    <property type="entry name" value="Glucose Permease (Domain IIA)"/>
    <property type="match status" value="1"/>
</dbReference>
<keyword evidence="3" id="KW-0862">Zinc</keyword>
<evidence type="ECO:0000256" key="2">
    <source>
        <dbReference type="ARBA" id="ARBA00022729"/>
    </source>
</evidence>
<keyword evidence="8" id="KW-1185">Reference proteome</keyword>
<dbReference type="RGD" id="1305404">
    <property type="gene designation" value="Lect2"/>
</dbReference>
<dbReference type="GO" id="GO:0046872">
    <property type="term" value="F:metal ion binding"/>
    <property type="evidence" value="ECO:0007669"/>
    <property type="project" value="UniProtKB-KW"/>
</dbReference>
<feature type="signal peptide" evidence="6">
    <location>
        <begin position="1"/>
        <end position="18"/>
    </location>
</feature>
<evidence type="ECO:0000256" key="5">
    <source>
        <dbReference type="ARBA" id="ARBA00024361"/>
    </source>
</evidence>
<dbReference type="InterPro" id="IPR008663">
    <property type="entry name" value="LECT2"/>
</dbReference>
<evidence type="ECO:0000313" key="7">
    <source>
        <dbReference type="Ensembl" id="ENSRNOP00000088602.1"/>
    </source>
</evidence>
<comment type="similarity">
    <text evidence="5">Belongs to the LECT2/MIM-1 family.</text>
</comment>
<accession>A0A8I6AA90</accession>
<sequence length="132" mass="14429">MFPTRILMSAALISTALAGPWANICASRSSNEIRTCDSYGCGQYSTQRTQRHHPGVDVLCSDGSVVYAPFTGKIVGQEKPYRNKNAINDGVRLSGRGPRLQAHTTTLSVFTGYRDKTQIPGPAGFLRQNFLH</sequence>
<name>A0A8I6AA90_RAT</name>
<keyword evidence="1" id="KW-0479">Metal-binding</keyword>
<evidence type="ECO:0000256" key="4">
    <source>
        <dbReference type="ARBA" id="ARBA00023157"/>
    </source>
</evidence>
<keyword evidence="2 6" id="KW-0732">Signal</keyword>
<dbReference type="AGR" id="RGD:1305404"/>
<keyword evidence="4" id="KW-1015">Disulfide bond</keyword>
<reference evidence="7" key="1">
    <citation type="submission" date="2024-01" db="EMBL/GenBank/DDBJ databases">
        <title>GRCr8: a new rat reference genome assembly contstructed from accurate long reads and long range scaffolding.</title>
        <authorList>
            <person name="Doris P.A."/>
            <person name="Kalbfleisch T."/>
            <person name="Li K."/>
            <person name="Howe K."/>
            <person name="Wood J."/>
        </authorList>
    </citation>
    <scope>NUCLEOTIDE SEQUENCE [LARGE SCALE GENOMIC DNA]</scope>
    <source>
        <strain evidence="7">Brown Norway</strain>
    </source>
</reference>
<reference evidence="7" key="2">
    <citation type="submission" date="2025-08" db="UniProtKB">
        <authorList>
            <consortium name="Ensembl"/>
        </authorList>
    </citation>
    <scope>IDENTIFICATION</scope>
    <source>
        <strain evidence="7">Brown Norway</strain>
    </source>
</reference>
<evidence type="ECO:0000256" key="6">
    <source>
        <dbReference type="SAM" id="SignalP"/>
    </source>
</evidence>
<dbReference type="PANTHER" id="PTHR11329:SF0">
    <property type="entry name" value="LEUKOCYTE CELL-DERIVED CHEMOTAXIN-2"/>
    <property type="match status" value="1"/>
</dbReference>
<dbReference type="GeneTree" id="ENSGT00390000015484"/>
<dbReference type="InterPro" id="IPR011055">
    <property type="entry name" value="Dup_hybrid_motif"/>
</dbReference>